<keyword evidence="2" id="KW-1185">Reference proteome</keyword>
<reference evidence="1 2" key="1">
    <citation type="submission" date="2018-09" db="EMBL/GenBank/DDBJ databases">
        <title>Phylogeny of the Shewanellaceae, and recommendation for two new genera, Pseudoshewanella and Parashewanella.</title>
        <authorList>
            <person name="Wang G."/>
        </authorList>
    </citation>
    <scope>NUCLEOTIDE SEQUENCE [LARGE SCALE GENOMIC DNA]</scope>
    <source>
        <strain evidence="1 2">KCTC 22492</strain>
    </source>
</reference>
<proteinExistence type="predicted"/>
<sequence>MVAEKEFRDMKIDKFTNWVLIFPVLVSLFLVPFAHSKSTESDSLKKSPIFLYSDDYNGEYITYLLYKNHENFFLLSAFYLGDKIKKAVLYDIENRKVVEEETYTGQLDSATRVFKKIKTLELKDVSSLITSYGENYSRFYRIGQNKLYKGIGGRCSSPFDGYVRFDRQGKALSIKKSILLNRNTAHISDSDCNRMNGLSKTSIPATSLGIESVYQLSDDLYLISFSEYPLLTFMNGNLDLYTNEYLKVVDFDKVKGMEASKKLIDNWLKQPENKRESLFPIIASEVQKSFFN</sequence>
<protein>
    <submittedName>
        <fullName evidence="1">Uncharacterized protein</fullName>
    </submittedName>
</protein>
<dbReference type="Proteomes" id="UP000273022">
    <property type="component" value="Unassembled WGS sequence"/>
</dbReference>
<evidence type="ECO:0000313" key="2">
    <source>
        <dbReference type="Proteomes" id="UP000273022"/>
    </source>
</evidence>
<gene>
    <name evidence="1" type="ORF">D5R81_11400</name>
</gene>
<organism evidence="1 2">
    <name type="scientific">Parashewanella spongiae</name>
    <dbReference type="NCBI Taxonomy" id="342950"/>
    <lineage>
        <taxon>Bacteria</taxon>
        <taxon>Pseudomonadati</taxon>
        <taxon>Pseudomonadota</taxon>
        <taxon>Gammaproteobacteria</taxon>
        <taxon>Alteromonadales</taxon>
        <taxon>Shewanellaceae</taxon>
        <taxon>Parashewanella</taxon>
    </lineage>
</organism>
<evidence type="ECO:0000313" key="1">
    <source>
        <dbReference type="EMBL" id="RJY13294.1"/>
    </source>
</evidence>
<comment type="caution">
    <text evidence="1">The sequence shown here is derived from an EMBL/GenBank/DDBJ whole genome shotgun (WGS) entry which is preliminary data.</text>
</comment>
<name>A0A3A6TPX2_9GAMM</name>
<accession>A0A3A6TPX2</accession>
<dbReference type="AlphaFoldDB" id="A0A3A6TPX2"/>
<dbReference type="EMBL" id="QYYH01000066">
    <property type="protein sequence ID" value="RJY13294.1"/>
    <property type="molecule type" value="Genomic_DNA"/>
</dbReference>